<evidence type="ECO:0000313" key="1">
    <source>
        <dbReference type="EMBL" id="PKU46143.1"/>
    </source>
</evidence>
<keyword evidence="2" id="KW-1185">Reference proteome</keyword>
<reference evidence="2" key="1">
    <citation type="submission" date="2017-11" db="EMBL/GenBank/DDBJ databases">
        <authorList>
            <person name="Lima N.C."/>
            <person name="Parody-Merino A.M."/>
            <person name="Battley P.F."/>
            <person name="Fidler A.E."/>
            <person name="Prosdocimi F."/>
        </authorList>
    </citation>
    <scope>NUCLEOTIDE SEQUENCE [LARGE SCALE GENOMIC DNA]</scope>
</reference>
<dbReference type="PANTHER" id="PTHR33332">
    <property type="entry name" value="REVERSE TRANSCRIPTASE DOMAIN-CONTAINING PROTEIN"/>
    <property type="match status" value="1"/>
</dbReference>
<reference evidence="2" key="2">
    <citation type="submission" date="2017-12" db="EMBL/GenBank/DDBJ databases">
        <title>Genome sequence of the Bar-tailed Godwit (Limosa lapponica baueri).</title>
        <authorList>
            <person name="Lima N.C.B."/>
            <person name="Parody-Merino A.M."/>
            <person name="Battley P.F."/>
            <person name="Fidler A.E."/>
            <person name="Prosdocimi F."/>
        </authorList>
    </citation>
    <scope>NUCLEOTIDE SEQUENCE [LARGE SCALE GENOMIC DNA]</scope>
</reference>
<dbReference type="Proteomes" id="UP000233556">
    <property type="component" value="Unassembled WGS sequence"/>
</dbReference>
<proteinExistence type="predicted"/>
<evidence type="ECO:0000313" key="2">
    <source>
        <dbReference type="Proteomes" id="UP000233556"/>
    </source>
</evidence>
<dbReference type="EMBL" id="KZ505726">
    <property type="protein sequence ID" value="PKU46143.1"/>
    <property type="molecule type" value="Genomic_DNA"/>
</dbReference>
<sequence length="270" mass="31482">MSYTVLWRLLSNGEWIESSPEEKDLGMSVDEKLNMSQQRELAAQKANHIRGCIRRSTATRLREVILPLYSGLVRPHLEYCVQLWSPQQKKDMDLLERVQRRATKKIRRLEQVCYEDMLRELRLFSLEKRRLRGDLIATFQYLKKVTVNDTNLPEKTASQFEYACNRDRKHGLETLYKLQKLDESLFLNSARKIKSLWDLDGLDAWAKANGMGFNKAKSQVPHLGHNNPMHRYRLGEEWLESCPVEKDLKVFPDSRLNTSQQCACPGGQEG</sequence>
<dbReference type="AlphaFoldDB" id="A0A2I0UJC1"/>
<dbReference type="OrthoDB" id="258495at2759"/>
<dbReference type="PRINTS" id="PR01345">
    <property type="entry name" value="CERVTRCPTASE"/>
</dbReference>
<name>A0A2I0UJC1_LIMLA</name>
<gene>
    <name evidence="1" type="ORF">llap_3555</name>
</gene>
<protein>
    <submittedName>
        <fullName evidence="1">Uncharacterized protein</fullName>
    </submittedName>
</protein>
<organism evidence="1 2">
    <name type="scientific">Limosa lapponica baueri</name>
    <dbReference type="NCBI Taxonomy" id="1758121"/>
    <lineage>
        <taxon>Eukaryota</taxon>
        <taxon>Metazoa</taxon>
        <taxon>Chordata</taxon>
        <taxon>Craniata</taxon>
        <taxon>Vertebrata</taxon>
        <taxon>Euteleostomi</taxon>
        <taxon>Archelosauria</taxon>
        <taxon>Archosauria</taxon>
        <taxon>Dinosauria</taxon>
        <taxon>Saurischia</taxon>
        <taxon>Theropoda</taxon>
        <taxon>Coelurosauria</taxon>
        <taxon>Aves</taxon>
        <taxon>Neognathae</taxon>
        <taxon>Neoaves</taxon>
        <taxon>Charadriiformes</taxon>
        <taxon>Scolopacidae</taxon>
        <taxon>Limosa</taxon>
    </lineage>
</organism>
<accession>A0A2I0UJC1</accession>